<dbReference type="Pfam" id="PF01663">
    <property type="entry name" value="Phosphodiest"/>
    <property type="match status" value="2"/>
</dbReference>
<evidence type="ECO:0000313" key="2">
    <source>
        <dbReference type="Proteomes" id="UP000178435"/>
    </source>
</evidence>
<dbReference type="Gene3D" id="3.40.720.10">
    <property type="entry name" value="Alkaline Phosphatase, subunit A"/>
    <property type="match status" value="2"/>
</dbReference>
<reference evidence="1 2" key="1">
    <citation type="journal article" date="2016" name="Nat. Commun.">
        <title>Thousands of microbial genomes shed light on interconnected biogeochemical processes in an aquifer system.</title>
        <authorList>
            <person name="Anantharaman K."/>
            <person name="Brown C.T."/>
            <person name="Hug L.A."/>
            <person name="Sharon I."/>
            <person name="Castelle C.J."/>
            <person name="Probst A.J."/>
            <person name="Thomas B.C."/>
            <person name="Singh A."/>
            <person name="Wilkins M.J."/>
            <person name="Karaoz U."/>
            <person name="Brodie E.L."/>
            <person name="Williams K.H."/>
            <person name="Hubbard S.S."/>
            <person name="Banfield J.F."/>
        </authorList>
    </citation>
    <scope>NUCLEOTIDE SEQUENCE [LARGE SCALE GENOMIC DNA]</scope>
</reference>
<dbReference type="InterPro" id="IPR002591">
    <property type="entry name" value="Phosphodiest/P_Trfase"/>
</dbReference>
<accession>A0A1F7RU45</accession>
<dbReference type="PANTHER" id="PTHR10151:SF120">
    <property type="entry name" value="BIS(5'-ADENOSYL)-TRIPHOSPHATASE"/>
    <property type="match status" value="1"/>
</dbReference>
<sequence length="622" mass="70065">MNRVVIIGLDGLDPLLTRKFMDEGNLPNLKKLKEQGSFNNLGTTLPAMSPVAWSSFITGVNPSKHNIFDFLSRDKRTYLPDISSVQVGKASKVLPIGKYLIPLGKPETKLLRKSKPFWNLLSDKHISSSIIRVPITFPPEKFRGVLLSAMCVPDLKGSQGTFSFYTAASEGEKNHTGGVQIPVALEGNKIRTYIAGPKNSLTKDQEELRLPLTVTIDKEKDEAGIEVPGEKFILKKGVYSHWVKLIFKAGLGIKVNGICRFYIKEISPHFKLYVTPINIDPEKPALPISHPFFYSIYLSKLFGSYATLGLAEDTWALNERIIDEGAFLEQCYLTHKERELMFFNALEKTRQGVCACVFDATDRIQHMFFRYLDDNHPANKGKDTEKHKNEIEKLYINMDNLVGRAMEKINGKDILIIMSDHGFKPFRRGINLNSWLYKNGYLSLKNGNESREWFKDVDWEKTKAYGLGLGGMYINLKGREAKGIVNPGKEAEDLKKEIIEKLKSLKDEKTDGTTITEVFDSSKIFSGPYLTNSPDLFIGYNAGYRASWDGVTGKVNDIVIEDNTKSWSGDHCIDPRLVPGVFFCNRKIDSENPQIIDIAPTILKLFGVEIPPYMEGKALINV</sequence>
<name>A0A1F7RU45_9BACT</name>
<dbReference type="PANTHER" id="PTHR10151">
    <property type="entry name" value="ECTONUCLEOTIDE PYROPHOSPHATASE/PHOSPHODIESTERASE"/>
    <property type="match status" value="1"/>
</dbReference>
<dbReference type="Proteomes" id="UP000178435">
    <property type="component" value="Unassembled WGS sequence"/>
</dbReference>
<proteinExistence type="predicted"/>
<dbReference type="SUPFAM" id="SSF53649">
    <property type="entry name" value="Alkaline phosphatase-like"/>
    <property type="match status" value="1"/>
</dbReference>
<evidence type="ECO:0000313" key="1">
    <source>
        <dbReference type="EMBL" id="OGL44961.1"/>
    </source>
</evidence>
<protein>
    <submittedName>
        <fullName evidence="1">Nucleotide pyrophosphatase</fullName>
    </submittedName>
</protein>
<comment type="caution">
    <text evidence="1">The sequence shown here is derived from an EMBL/GenBank/DDBJ whole genome shotgun (WGS) entry which is preliminary data.</text>
</comment>
<dbReference type="InterPro" id="IPR017850">
    <property type="entry name" value="Alkaline_phosphatase_core_sf"/>
</dbReference>
<dbReference type="EMBL" id="MGDF01000118">
    <property type="protein sequence ID" value="OGL44961.1"/>
    <property type="molecule type" value="Genomic_DNA"/>
</dbReference>
<dbReference type="AlphaFoldDB" id="A0A1F7RU45"/>
<dbReference type="GO" id="GO:0016787">
    <property type="term" value="F:hydrolase activity"/>
    <property type="evidence" value="ECO:0007669"/>
    <property type="project" value="UniProtKB-ARBA"/>
</dbReference>
<organism evidence="1 2">
    <name type="scientific">Candidatus Schekmanbacteria bacterium RBG_16_38_11</name>
    <dbReference type="NCBI Taxonomy" id="1817880"/>
    <lineage>
        <taxon>Bacteria</taxon>
        <taxon>Candidatus Schekmaniibacteriota</taxon>
    </lineage>
</organism>
<gene>
    <name evidence="1" type="ORF">A2149_06440</name>
</gene>